<dbReference type="EMBL" id="OQ890312">
    <property type="protein sequence ID" value="WLJ25578.1"/>
    <property type="molecule type" value="Genomic_DNA"/>
</dbReference>
<organism evidence="1">
    <name type="scientific">Actinobacteria phage HS02</name>
    <dbReference type="NCBI Taxonomy" id="3056388"/>
    <lineage>
        <taxon>Viruses</taxon>
    </lineage>
</organism>
<proteinExistence type="predicted"/>
<reference evidence="1" key="1">
    <citation type="submission" date="2023-04" db="EMBL/GenBank/DDBJ databases">
        <title>The human skin virome in hidradenitis suppurativa patients.</title>
        <authorList>
            <person name="Jansen D."/>
        </authorList>
    </citation>
    <scope>NUCLEOTIDE SEQUENCE</scope>
    <source>
        <strain evidence="1">VC1_JansenPhageB</strain>
    </source>
</reference>
<name>A0AA49X1Y4_9VIRU</name>
<protein>
    <submittedName>
        <fullName evidence="1">Uncharacterized protein</fullName>
    </submittedName>
</protein>
<accession>A0AA49X1Y4</accession>
<evidence type="ECO:0000313" key="1">
    <source>
        <dbReference type="EMBL" id="WLJ25578.1"/>
    </source>
</evidence>
<sequence length="64" mass="7748">MSIDYDHLRRLVAEMEQGVSSTTKYSWLDLAHEVLRLQHKTDSMLNDVHNLRMEMNWFMEKHND</sequence>